<protein>
    <submittedName>
        <fullName evidence="1">Uncharacterized protein</fullName>
    </submittedName>
</protein>
<keyword evidence="2" id="KW-1185">Reference proteome</keyword>
<name>A0A2I0WHM3_9ASPA</name>
<dbReference type="Proteomes" id="UP000233837">
    <property type="component" value="Unassembled WGS sequence"/>
</dbReference>
<organism evidence="1 2">
    <name type="scientific">Dendrobium catenatum</name>
    <dbReference type="NCBI Taxonomy" id="906689"/>
    <lineage>
        <taxon>Eukaryota</taxon>
        <taxon>Viridiplantae</taxon>
        <taxon>Streptophyta</taxon>
        <taxon>Embryophyta</taxon>
        <taxon>Tracheophyta</taxon>
        <taxon>Spermatophyta</taxon>
        <taxon>Magnoliopsida</taxon>
        <taxon>Liliopsida</taxon>
        <taxon>Asparagales</taxon>
        <taxon>Orchidaceae</taxon>
        <taxon>Epidendroideae</taxon>
        <taxon>Malaxideae</taxon>
        <taxon>Dendrobiinae</taxon>
        <taxon>Dendrobium</taxon>
    </lineage>
</organism>
<proteinExistence type="predicted"/>
<evidence type="ECO:0000313" key="1">
    <source>
        <dbReference type="EMBL" id="PKU75132.1"/>
    </source>
</evidence>
<sequence length="74" mass="7921">MEDAINKMNGVSLDGWSIIIDKALPVSVGIVMEDVTMIGTGIRILMAITLVEGEILAMETASNMENLVILLICS</sequence>
<dbReference type="AlphaFoldDB" id="A0A2I0WHM3"/>
<accession>A0A2I0WHM3</accession>
<gene>
    <name evidence="1" type="ORF">MA16_Dca018399</name>
</gene>
<reference evidence="1 2" key="2">
    <citation type="journal article" date="2017" name="Nature">
        <title>The Apostasia genome and the evolution of orchids.</title>
        <authorList>
            <person name="Zhang G.Q."/>
            <person name="Liu K.W."/>
            <person name="Li Z."/>
            <person name="Lohaus R."/>
            <person name="Hsiao Y.Y."/>
            <person name="Niu S.C."/>
            <person name="Wang J.Y."/>
            <person name="Lin Y.C."/>
            <person name="Xu Q."/>
            <person name="Chen L.J."/>
            <person name="Yoshida K."/>
            <person name="Fujiwara S."/>
            <person name="Wang Z.W."/>
            <person name="Zhang Y.Q."/>
            <person name="Mitsuda N."/>
            <person name="Wang M."/>
            <person name="Liu G.H."/>
            <person name="Pecoraro L."/>
            <person name="Huang H.X."/>
            <person name="Xiao X.J."/>
            <person name="Lin M."/>
            <person name="Wu X.Y."/>
            <person name="Wu W.L."/>
            <person name="Chen Y.Y."/>
            <person name="Chang S.B."/>
            <person name="Sakamoto S."/>
            <person name="Ohme-Takagi M."/>
            <person name="Yagi M."/>
            <person name="Zeng S.J."/>
            <person name="Shen C.Y."/>
            <person name="Yeh C.M."/>
            <person name="Luo Y.B."/>
            <person name="Tsai W.C."/>
            <person name="Van de Peer Y."/>
            <person name="Liu Z.J."/>
        </authorList>
    </citation>
    <scope>NUCLEOTIDE SEQUENCE [LARGE SCALE GENOMIC DNA]</scope>
    <source>
        <tissue evidence="1">The whole plant</tissue>
    </source>
</reference>
<reference evidence="1 2" key="1">
    <citation type="journal article" date="2016" name="Sci. Rep.">
        <title>The Dendrobium catenatum Lindl. genome sequence provides insights into polysaccharide synthase, floral development and adaptive evolution.</title>
        <authorList>
            <person name="Zhang G.Q."/>
            <person name="Xu Q."/>
            <person name="Bian C."/>
            <person name="Tsai W.C."/>
            <person name="Yeh C.M."/>
            <person name="Liu K.W."/>
            <person name="Yoshida K."/>
            <person name="Zhang L.S."/>
            <person name="Chang S.B."/>
            <person name="Chen F."/>
            <person name="Shi Y."/>
            <person name="Su Y.Y."/>
            <person name="Zhang Y.Q."/>
            <person name="Chen L.J."/>
            <person name="Yin Y."/>
            <person name="Lin M."/>
            <person name="Huang H."/>
            <person name="Deng H."/>
            <person name="Wang Z.W."/>
            <person name="Zhu S.L."/>
            <person name="Zhao X."/>
            <person name="Deng C."/>
            <person name="Niu S.C."/>
            <person name="Huang J."/>
            <person name="Wang M."/>
            <person name="Liu G.H."/>
            <person name="Yang H.J."/>
            <person name="Xiao X.J."/>
            <person name="Hsiao Y.Y."/>
            <person name="Wu W.L."/>
            <person name="Chen Y.Y."/>
            <person name="Mitsuda N."/>
            <person name="Ohme-Takagi M."/>
            <person name="Luo Y.B."/>
            <person name="Van de Peer Y."/>
            <person name="Liu Z.J."/>
        </authorList>
    </citation>
    <scope>NUCLEOTIDE SEQUENCE [LARGE SCALE GENOMIC DNA]</scope>
    <source>
        <tissue evidence="1">The whole plant</tissue>
    </source>
</reference>
<dbReference type="EMBL" id="KZ502640">
    <property type="protein sequence ID" value="PKU75132.1"/>
    <property type="molecule type" value="Genomic_DNA"/>
</dbReference>
<evidence type="ECO:0000313" key="2">
    <source>
        <dbReference type="Proteomes" id="UP000233837"/>
    </source>
</evidence>